<name>A0ABY6BKM8_9GAMM</name>
<accession>A0ABY6BKM8</accession>
<dbReference type="PANTHER" id="PTHR45586">
    <property type="entry name" value="TPR REPEAT-CONTAINING PROTEIN PA4667"/>
    <property type="match status" value="1"/>
</dbReference>
<dbReference type="SMART" id="SM00028">
    <property type="entry name" value="TPR"/>
    <property type="match status" value="4"/>
</dbReference>
<dbReference type="SUPFAM" id="SSF48452">
    <property type="entry name" value="TPR-like"/>
    <property type="match status" value="3"/>
</dbReference>
<dbReference type="Gene3D" id="1.25.40.10">
    <property type="entry name" value="Tetratricopeptide repeat domain"/>
    <property type="match status" value="2"/>
</dbReference>
<keyword evidence="2 3" id="KW-0802">TPR repeat</keyword>
<dbReference type="InterPro" id="IPR011990">
    <property type="entry name" value="TPR-like_helical_dom_sf"/>
</dbReference>
<dbReference type="EMBL" id="CP104694">
    <property type="protein sequence ID" value="UXI70027.1"/>
    <property type="molecule type" value="Genomic_DNA"/>
</dbReference>
<dbReference type="Pfam" id="PF13432">
    <property type="entry name" value="TPR_16"/>
    <property type="match status" value="2"/>
</dbReference>
<dbReference type="Pfam" id="PF13759">
    <property type="entry name" value="2OG-FeII_Oxy_5"/>
    <property type="match status" value="1"/>
</dbReference>
<dbReference type="Gene3D" id="2.60.120.620">
    <property type="entry name" value="q2cbj1_9rhob like domain"/>
    <property type="match status" value="1"/>
</dbReference>
<dbReference type="PROSITE" id="PS50005">
    <property type="entry name" value="TPR"/>
    <property type="match status" value="1"/>
</dbReference>
<protein>
    <submittedName>
        <fullName evidence="4">Tetratricopeptide repeat protein</fullName>
    </submittedName>
</protein>
<evidence type="ECO:0000313" key="4">
    <source>
        <dbReference type="EMBL" id="UXI70027.1"/>
    </source>
</evidence>
<dbReference type="InterPro" id="IPR019734">
    <property type="entry name" value="TPR_rpt"/>
</dbReference>
<feature type="repeat" description="TPR" evidence="3">
    <location>
        <begin position="71"/>
        <end position="104"/>
    </location>
</feature>
<evidence type="ECO:0000256" key="3">
    <source>
        <dbReference type="PROSITE-ProRule" id="PRU00339"/>
    </source>
</evidence>
<dbReference type="InterPro" id="IPR051012">
    <property type="entry name" value="CellSynth/LPSAsmb/PSIAsmb"/>
</dbReference>
<dbReference type="RefSeq" id="WP_261696978.1">
    <property type="nucleotide sequence ID" value="NZ_CP104694.1"/>
</dbReference>
<gene>
    <name evidence="4" type="ORF">N4264_10480</name>
</gene>
<sequence>MDRQGWLQQAMAALQHAQPAQAAALLREALHADPTDAEAARLLSAALLATGDGEGALRVLDEALSHRPQWAPLHAARGEVQSRLGNTAEAEAAFEAALRIQPNDRVALRSLLRLWLQLSRPAQVLERIDRTFPHAIPPDFLRIRAEALIAAGRGDDAAMLSAGFGADRSCLAADLQLALSLSQAQQAGAAESLARRLLPTHRPEAWFALARALLAQDRLGEAEAALVEVVRHAPGHLLAQEDLVQLRWTRSGDPAIATAALDEALRRDPACTALLVHKARLYDYARGPEAARALLADAARQRPDDALLAQACAEFALKFDAAVAVRDAERAWQLAPQRPGVAIALADATLAAGQPDRALRLATALLAQDPADQHALAVQAVALRQLGKPEYGELYDYSRFVSATLLETPSGWNRLEDYLGDLAGALRRMHLAKAHPVGQSLRGGTQTHQELEKSEDPAIRAFFQAIDGPIRRHLTAIGPGSDPLRRRYSENYAIRGIWSVQLRASGFHTNHFHQEGWFSSACYIDLPPAISDDCQDGWLQFGQPGYPTSPPTGPDHFIRPQPGLLALFPSYFWHGTVPFTGSPDHTRLTIAFDIVPA</sequence>
<dbReference type="PANTHER" id="PTHR45586:SF14">
    <property type="entry name" value="TETRATRICOPEPTIDE TPR_2 REPEAT PROTEIN"/>
    <property type="match status" value="1"/>
</dbReference>
<evidence type="ECO:0000313" key="5">
    <source>
        <dbReference type="Proteomes" id="UP001064632"/>
    </source>
</evidence>
<reference evidence="4" key="1">
    <citation type="submission" date="2022-09" db="EMBL/GenBank/DDBJ databases">
        <title>Tahibacter sp. nov., isolated from a fresh water.</title>
        <authorList>
            <person name="Baek J.H."/>
            <person name="Lee J.K."/>
            <person name="Kim J.M."/>
            <person name="Jeon C.O."/>
        </authorList>
    </citation>
    <scope>NUCLEOTIDE SEQUENCE</scope>
    <source>
        <strain evidence="4">W38</strain>
    </source>
</reference>
<keyword evidence="5" id="KW-1185">Reference proteome</keyword>
<proteinExistence type="predicted"/>
<organism evidence="4 5">
    <name type="scientific">Tahibacter amnicola</name>
    <dbReference type="NCBI Taxonomy" id="2976241"/>
    <lineage>
        <taxon>Bacteria</taxon>
        <taxon>Pseudomonadati</taxon>
        <taxon>Pseudomonadota</taxon>
        <taxon>Gammaproteobacteria</taxon>
        <taxon>Lysobacterales</taxon>
        <taxon>Rhodanobacteraceae</taxon>
        <taxon>Tahibacter</taxon>
    </lineage>
</organism>
<dbReference type="Pfam" id="PF14559">
    <property type="entry name" value="TPR_19"/>
    <property type="match status" value="1"/>
</dbReference>
<keyword evidence="1" id="KW-0677">Repeat</keyword>
<dbReference type="Proteomes" id="UP001064632">
    <property type="component" value="Chromosome"/>
</dbReference>
<dbReference type="InterPro" id="IPR012668">
    <property type="entry name" value="CHP02466"/>
</dbReference>
<evidence type="ECO:0000256" key="1">
    <source>
        <dbReference type="ARBA" id="ARBA00022737"/>
    </source>
</evidence>
<evidence type="ECO:0000256" key="2">
    <source>
        <dbReference type="ARBA" id="ARBA00022803"/>
    </source>
</evidence>